<protein>
    <submittedName>
        <fullName evidence="1">Uncharacterized protein</fullName>
    </submittedName>
</protein>
<reference evidence="1" key="2">
    <citation type="journal article" date="2015" name="Fish Shellfish Immunol.">
        <title>Early steps in the European eel (Anguilla anguilla)-Vibrio vulnificus interaction in the gills: Role of the RtxA13 toxin.</title>
        <authorList>
            <person name="Callol A."/>
            <person name="Pajuelo D."/>
            <person name="Ebbesson L."/>
            <person name="Teles M."/>
            <person name="MacKenzie S."/>
            <person name="Amaro C."/>
        </authorList>
    </citation>
    <scope>NUCLEOTIDE SEQUENCE</scope>
</reference>
<proteinExistence type="predicted"/>
<reference evidence="1" key="1">
    <citation type="submission" date="2014-11" db="EMBL/GenBank/DDBJ databases">
        <authorList>
            <person name="Amaro Gonzalez C."/>
        </authorList>
    </citation>
    <scope>NUCLEOTIDE SEQUENCE</scope>
</reference>
<dbReference type="AlphaFoldDB" id="A0A0E9X592"/>
<dbReference type="EMBL" id="GBXM01010690">
    <property type="protein sequence ID" value="JAH97887.1"/>
    <property type="molecule type" value="Transcribed_RNA"/>
</dbReference>
<organism evidence="1">
    <name type="scientific">Anguilla anguilla</name>
    <name type="common">European freshwater eel</name>
    <name type="synonym">Muraena anguilla</name>
    <dbReference type="NCBI Taxonomy" id="7936"/>
    <lineage>
        <taxon>Eukaryota</taxon>
        <taxon>Metazoa</taxon>
        <taxon>Chordata</taxon>
        <taxon>Craniata</taxon>
        <taxon>Vertebrata</taxon>
        <taxon>Euteleostomi</taxon>
        <taxon>Actinopterygii</taxon>
        <taxon>Neopterygii</taxon>
        <taxon>Teleostei</taxon>
        <taxon>Anguilliformes</taxon>
        <taxon>Anguillidae</taxon>
        <taxon>Anguilla</taxon>
    </lineage>
</organism>
<sequence>MTVQIINPRAASATEAIPSRLHTFKITSIYTIAERDKLTANKLTII</sequence>
<evidence type="ECO:0000313" key="1">
    <source>
        <dbReference type="EMBL" id="JAH97887.1"/>
    </source>
</evidence>
<name>A0A0E9X592_ANGAN</name>
<accession>A0A0E9X592</accession>